<dbReference type="Pfam" id="PF02879">
    <property type="entry name" value="PGM_PMM_II"/>
    <property type="match status" value="1"/>
</dbReference>
<dbReference type="AlphaFoldDB" id="A0A3L7A999"/>
<evidence type="ECO:0000313" key="13">
    <source>
        <dbReference type="Proteomes" id="UP000272503"/>
    </source>
</evidence>
<protein>
    <submittedName>
        <fullName evidence="12">Phospho-sugar mutase</fullName>
    </submittedName>
</protein>
<dbReference type="Gene3D" id="3.30.310.50">
    <property type="entry name" value="Alpha-D-phosphohexomutase, C-terminal domain"/>
    <property type="match status" value="1"/>
</dbReference>
<comment type="similarity">
    <text evidence="2 7">Belongs to the phosphohexose mutase family.</text>
</comment>
<dbReference type="GO" id="GO:0005975">
    <property type="term" value="P:carbohydrate metabolic process"/>
    <property type="evidence" value="ECO:0007669"/>
    <property type="project" value="InterPro"/>
</dbReference>
<evidence type="ECO:0000259" key="11">
    <source>
        <dbReference type="Pfam" id="PF02880"/>
    </source>
</evidence>
<dbReference type="InterPro" id="IPR036900">
    <property type="entry name" value="A-D-PHexomutase_C_sf"/>
</dbReference>
<keyword evidence="3" id="KW-0597">Phosphoprotein</keyword>
<evidence type="ECO:0000256" key="7">
    <source>
        <dbReference type="RuleBase" id="RU004326"/>
    </source>
</evidence>
<dbReference type="Pfam" id="PF00408">
    <property type="entry name" value="PGM_PMM_IV"/>
    <property type="match status" value="1"/>
</dbReference>
<dbReference type="InterPro" id="IPR016066">
    <property type="entry name" value="A-D-PHexomutase_CS"/>
</dbReference>
<dbReference type="SUPFAM" id="SSF53738">
    <property type="entry name" value="Phosphoglucomutase, first 3 domains"/>
    <property type="match status" value="3"/>
</dbReference>
<evidence type="ECO:0000256" key="6">
    <source>
        <dbReference type="ARBA" id="ARBA00023235"/>
    </source>
</evidence>
<dbReference type="InterPro" id="IPR005846">
    <property type="entry name" value="A-D-PHexomutase_a/b/a-III"/>
</dbReference>
<dbReference type="PRINTS" id="PR00509">
    <property type="entry name" value="PGMPMM"/>
</dbReference>
<dbReference type="InterPro" id="IPR005843">
    <property type="entry name" value="A-D-PHexomutase_C"/>
</dbReference>
<feature type="domain" description="Alpha-D-phosphohexomutase alpha/beta/alpha" evidence="10">
    <location>
        <begin position="225"/>
        <end position="324"/>
    </location>
</feature>
<evidence type="ECO:0000256" key="1">
    <source>
        <dbReference type="ARBA" id="ARBA00001946"/>
    </source>
</evidence>
<evidence type="ECO:0000256" key="5">
    <source>
        <dbReference type="ARBA" id="ARBA00022842"/>
    </source>
</evidence>
<proteinExistence type="inferred from homology"/>
<evidence type="ECO:0000313" key="12">
    <source>
        <dbReference type="EMBL" id="RLP75952.1"/>
    </source>
</evidence>
<dbReference type="Gene3D" id="3.40.120.10">
    <property type="entry name" value="Alpha-D-Glucose-1,6-Bisphosphate, subunit A, domain 3"/>
    <property type="match status" value="3"/>
</dbReference>
<dbReference type="CDD" id="cd05799">
    <property type="entry name" value="PGM2"/>
    <property type="match status" value="1"/>
</dbReference>
<dbReference type="InterPro" id="IPR005845">
    <property type="entry name" value="A-D-PHexomutase_a/b/a-II"/>
</dbReference>
<name>A0A3L7A999_9MICO</name>
<feature type="domain" description="Alpha-D-phosphohexomutase alpha/beta/alpha" evidence="9">
    <location>
        <begin position="61"/>
        <end position="200"/>
    </location>
</feature>
<keyword evidence="5 7" id="KW-0460">Magnesium</keyword>
<dbReference type="SUPFAM" id="SSF55957">
    <property type="entry name" value="Phosphoglucomutase, C-terminal domain"/>
    <property type="match status" value="1"/>
</dbReference>
<dbReference type="PANTHER" id="PTHR45745">
    <property type="entry name" value="PHOSPHOMANNOMUTASE 45A"/>
    <property type="match status" value="1"/>
</dbReference>
<comment type="caution">
    <text evidence="12">The sequence shown here is derived from an EMBL/GenBank/DDBJ whole genome shotgun (WGS) entry which is preliminary data.</text>
</comment>
<dbReference type="GO" id="GO:0006166">
    <property type="term" value="P:purine ribonucleoside salvage"/>
    <property type="evidence" value="ECO:0007669"/>
    <property type="project" value="TreeGrafter"/>
</dbReference>
<evidence type="ECO:0000256" key="3">
    <source>
        <dbReference type="ARBA" id="ARBA00022553"/>
    </source>
</evidence>
<dbReference type="PANTHER" id="PTHR45745:SF1">
    <property type="entry name" value="PHOSPHOGLUCOMUTASE 2B-RELATED"/>
    <property type="match status" value="1"/>
</dbReference>
<evidence type="ECO:0000259" key="9">
    <source>
        <dbReference type="Pfam" id="PF02878"/>
    </source>
</evidence>
<reference evidence="12 13" key="1">
    <citation type="submission" date="2018-10" db="EMBL/GenBank/DDBJ databases">
        <authorList>
            <person name="Li J."/>
        </authorList>
    </citation>
    <scope>NUCLEOTIDE SEQUENCE [LARGE SCALE GENOMIC DNA]</scope>
    <source>
        <strain evidence="12 13">IF 016277</strain>
    </source>
</reference>
<keyword evidence="13" id="KW-1185">Reference proteome</keyword>
<dbReference type="OrthoDB" id="9806956at2"/>
<feature type="domain" description="Alpha-D-phosphohexomutase C-terminal" evidence="8">
    <location>
        <begin position="507"/>
        <end position="547"/>
    </location>
</feature>
<evidence type="ECO:0000256" key="2">
    <source>
        <dbReference type="ARBA" id="ARBA00010231"/>
    </source>
</evidence>
<feature type="domain" description="Alpha-D-phosphohexomutase alpha/beta/alpha" evidence="11">
    <location>
        <begin position="339"/>
        <end position="452"/>
    </location>
</feature>
<dbReference type="RefSeq" id="WP_121648238.1">
    <property type="nucleotide sequence ID" value="NZ_RCUX01000005.1"/>
</dbReference>
<dbReference type="Pfam" id="PF02878">
    <property type="entry name" value="PGM_PMM_I"/>
    <property type="match status" value="1"/>
</dbReference>
<gene>
    <name evidence="12" type="ORF">D9V32_07265</name>
</gene>
<keyword evidence="4 7" id="KW-0479">Metal-binding</keyword>
<evidence type="ECO:0000256" key="4">
    <source>
        <dbReference type="ARBA" id="ARBA00022723"/>
    </source>
</evidence>
<dbReference type="InterPro" id="IPR016055">
    <property type="entry name" value="A-D-PHexomutase_a/b/a-I/II/III"/>
</dbReference>
<dbReference type="PROSITE" id="PS00710">
    <property type="entry name" value="PGM_PMM"/>
    <property type="match status" value="1"/>
</dbReference>
<accession>A0A3L7A999</accession>
<evidence type="ECO:0000259" key="10">
    <source>
        <dbReference type="Pfam" id="PF02879"/>
    </source>
</evidence>
<dbReference type="GO" id="GO:0000287">
    <property type="term" value="F:magnesium ion binding"/>
    <property type="evidence" value="ECO:0007669"/>
    <property type="project" value="InterPro"/>
</dbReference>
<dbReference type="Pfam" id="PF02880">
    <property type="entry name" value="PGM_PMM_III"/>
    <property type="match status" value="1"/>
</dbReference>
<sequence length="562" mass="59823">MSAETTGSIPVCTDLLERAEAWLAQDPDAETRDELSSILEAVRGGDSAARADLADRFAGRLEFGTAGLRGRVEAGSNRMNRVLVSQAAAGIGAFLNARGGDTTPSVVIGYDGRKNSDVFARDSAELLAGLGIRVTVLPRPLPTPVLAFAVRQLDTSAGIMVTASHNPPADNGYKVYLGDEDAGSQIVAPVDAEIATQILRVATEERVPDLPRSTEYAIADEAVIDAYVRATATLVDQTPQPLRVVYTAMHGVGWETFAAVVAEAGLPEPIAVVAQRDPDAAFPTVAFPNPEEPGALDLAIETAREHGADLIIANDPDADRCSVAIPDTSAPGGYRQLTGNQIGWLLGWRAAERARAAGRHGALACTIVSSPALAEVARQYQLDFSETLTGFKWVSRVPHLLFGYEEAIGYLVNPDTVHDKDGISAGLAVLELAGAAAEEGRTLGDMLDEFAARFGHFGSDQLSIRFTNLAQIPALMARLRETPPVLLGSREIVKIEDLSIATATRPGTNALRWELSDGARIMIRPSGTEPKVKFYLDVRGEDASVLDSLVEIRADLTELVSE</sequence>
<organism evidence="12 13">
    <name type="scientific">Mycetocola tolaasinivorans</name>
    <dbReference type="NCBI Taxonomy" id="76635"/>
    <lineage>
        <taxon>Bacteria</taxon>
        <taxon>Bacillati</taxon>
        <taxon>Actinomycetota</taxon>
        <taxon>Actinomycetes</taxon>
        <taxon>Micrococcales</taxon>
        <taxon>Microbacteriaceae</taxon>
        <taxon>Mycetocola</taxon>
    </lineage>
</organism>
<dbReference type="GO" id="GO:0008973">
    <property type="term" value="F:phosphopentomutase activity"/>
    <property type="evidence" value="ECO:0007669"/>
    <property type="project" value="TreeGrafter"/>
</dbReference>
<dbReference type="EMBL" id="RCUX01000005">
    <property type="protein sequence ID" value="RLP75952.1"/>
    <property type="molecule type" value="Genomic_DNA"/>
</dbReference>
<keyword evidence="6" id="KW-0413">Isomerase</keyword>
<evidence type="ECO:0000259" key="8">
    <source>
        <dbReference type="Pfam" id="PF00408"/>
    </source>
</evidence>
<dbReference type="Proteomes" id="UP000272503">
    <property type="component" value="Unassembled WGS sequence"/>
</dbReference>
<comment type="cofactor">
    <cofactor evidence="1">
        <name>Mg(2+)</name>
        <dbReference type="ChEBI" id="CHEBI:18420"/>
    </cofactor>
</comment>
<dbReference type="InterPro" id="IPR005841">
    <property type="entry name" value="Alpha-D-phosphohexomutase_SF"/>
</dbReference>
<dbReference type="InterPro" id="IPR005844">
    <property type="entry name" value="A-D-PHexomutase_a/b/a-I"/>
</dbReference>